<reference evidence="2" key="1">
    <citation type="submission" date="2021-03" db="EMBL/GenBank/DDBJ databases">
        <title>Evolutionary innovations through gain and loss of genes in the ectomycorrhizal Boletales.</title>
        <authorList>
            <person name="Wu G."/>
            <person name="Miyauchi S."/>
            <person name="Morin E."/>
            <person name="Yang Z.-L."/>
            <person name="Xu J."/>
            <person name="Martin F.M."/>
        </authorList>
    </citation>
    <scope>NUCLEOTIDE SEQUENCE</scope>
    <source>
        <strain evidence="2">BR01</strain>
    </source>
</reference>
<evidence type="ECO:0000256" key="1">
    <source>
        <dbReference type="SAM" id="SignalP"/>
    </source>
</evidence>
<feature type="chain" id="PRO_5034934700" description="Secreted protein" evidence="1">
    <location>
        <begin position="22"/>
        <end position="262"/>
    </location>
</feature>
<evidence type="ECO:0008006" key="4">
    <source>
        <dbReference type="Google" id="ProtNLM"/>
    </source>
</evidence>
<organism evidence="2 3">
    <name type="scientific">Boletus reticuloceps</name>
    <dbReference type="NCBI Taxonomy" id="495285"/>
    <lineage>
        <taxon>Eukaryota</taxon>
        <taxon>Fungi</taxon>
        <taxon>Dikarya</taxon>
        <taxon>Basidiomycota</taxon>
        <taxon>Agaricomycotina</taxon>
        <taxon>Agaricomycetes</taxon>
        <taxon>Agaricomycetidae</taxon>
        <taxon>Boletales</taxon>
        <taxon>Boletineae</taxon>
        <taxon>Boletaceae</taxon>
        <taxon>Boletoideae</taxon>
        <taxon>Boletus</taxon>
    </lineage>
</organism>
<evidence type="ECO:0000313" key="3">
    <source>
        <dbReference type="Proteomes" id="UP000683000"/>
    </source>
</evidence>
<dbReference type="AlphaFoldDB" id="A0A8I3A9J8"/>
<sequence>MSVGVLTVLLFVLAALGDARALVTTDQARRPRVDHSAILAGYSIPISRPSASVTPSNHDQLTTAIVIVIPRICGPVRYRCGLTLVCFNLPILSLVASRLDCLLLGSVLYASRRHQASSSSLLDPQIGSMEHGTKADTCVRNRNWLLRHVFLVHGLSVPALGALLNAVRPAQHVNFDPSTRLSYFTNGFMHVSSRGRRLDARPVCIVYFSNHVILVLYNVSQWNSLTSEQCIIATHVETSLNTFYDLLDWAWQCLERNLPTPE</sequence>
<keyword evidence="3" id="KW-1185">Reference proteome</keyword>
<dbReference type="EMBL" id="JAGFBS010000017">
    <property type="protein sequence ID" value="KAG6374841.1"/>
    <property type="molecule type" value="Genomic_DNA"/>
</dbReference>
<keyword evidence="1" id="KW-0732">Signal</keyword>
<evidence type="ECO:0000313" key="2">
    <source>
        <dbReference type="EMBL" id="KAG6374841.1"/>
    </source>
</evidence>
<protein>
    <recommendedName>
        <fullName evidence="4">Secreted protein</fullName>
    </recommendedName>
</protein>
<dbReference type="Proteomes" id="UP000683000">
    <property type="component" value="Unassembled WGS sequence"/>
</dbReference>
<proteinExistence type="predicted"/>
<accession>A0A8I3A9J8</accession>
<dbReference type="OrthoDB" id="10428898at2759"/>
<name>A0A8I3A9J8_9AGAM</name>
<feature type="signal peptide" evidence="1">
    <location>
        <begin position="1"/>
        <end position="21"/>
    </location>
</feature>
<comment type="caution">
    <text evidence="2">The sequence shown here is derived from an EMBL/GenBank/DDBJ whole genome shotgun (WGS) entry which is preliminary data.</text>
</comment>
<gene>
    <name evidence="2" type="ORF">JVT61DRAFT_4226</name>
</gene>